<proteinExistence type="inferred from homology"/>
<evidence type="ECO:0000313" key="5">
    <source>
        <dbReference type="Proteomes" id="UP001235939"/>
    </source>
</evidence>
<feature type="compositionally biased region" description="Low complexity" evidence="2">
    <location>
        <begin position="278"/>
        <end position="295"/>
    </location>
</feature>
<dbReference type="CDD" id="cd07379">
    <property type="entry name" value="MPP_239FB"/>
    <property type="match status" value="1"/>
</dbReference>
<evidence type="ECO:0000256" key="1">
    <source>
        <dbReference type="ARBA" id="ARBA00007993"/>
    </source>
</evidence>
<feature type="domain" description="Calcineurin-like phosphoesterase" evidence="3">
    <location>
        <begin position="335"/>
        <end position="404"/>
    </location>
</feature>
<gene>
    <name evidence="4" type="ORF">LAZ67_6000402</name>
</gene>
<accession>A0ABY6KKF0</accession>
<name>A0ABY6KKF0_9ARAC</name>
<dbReference type="InterPro" id="IPR004843">
    <property type="entry name" value="Calcineurin-like_PHP"/>
</dbReference>
<dbReference type="EMBL" id="CP092868">
    <property type="protein sequence ID" value="UYV68671.1"/>
    <property type="molecule type" value="Genomic_DNA"/>
</dbReference>
<evidence type="ECO:0000259" key="3">
    <source>
        <dbReference type="Pfam" id="PF00149"/>
    </source>
</evidence>
<reference evidence="4 5" key="1">
    <citation type="submission" date="2022-01" db="EMBL/GenBank/DDBJ databases">
        <title>A chromosomal length assembly of Cordylochernes scorpioides.</title>
        <authorList>
            <person name="Zeh D."/>
            <person name="Zeh J."/>
        </authorList>
    </citation>
    <scope>NUCLEOTIDE SEQUENCE [LARGE SCALE GENOMIC DNA]</scope>
    <source>
        <strain evidence="4">IN4F17</strain>
        <tissue evidence="4">Whole Body</tissue>
    </source>
</reference>
<keyword evidence="5" id="KW-1185">Reference proteome</keyword>
<dbReference type="Gene3D" id="3.60.21.10">
    <property type="match status" value="3"/>
</dbReference>
<dbReference type="PANTHER" id="PTHR12905">
    <property type="entry name" value="METALLOPHOSPHOESTERASE"/>
    <property type="match status" value="1"/>
</dbReference>
<dbReference type="InterPro" id="IPR051693">
    <property type="entry name" value="UPF0046_metallophosphoest"/>
</dbReference>
<dbReference type="InterPro" id="IPR029052">
    <property type="entry name" value="Metallo-depent_PP-like"/>
</dbReference>
<feature type="non-terminal residue" evidence="4">
    <location>
        <position position="436"/>
    </location>
</feature>
<evidence type="ECO:0000256" key="2">
    <source>
        <dbReference type="SAM" id="MobiDB-lite"/>
    </source>
</evidence>
<sequence length="436" mass="48582">MIFEPRIVNSTKLYLISTPLHQSHTSWRGQVDSQNGEKITVHPLSSKPTAAWESLQNSQVVTSVTPTSPDTPIPPGHIRFVCISDTHGKFPVVPDGDVLIHAGDFTNYGDPTEVKSFNNYLGTFHTSSYTYLLIELLLLNHVLYRQPRHFGWVFNLPRGQCCLDKWNLIPEDTDVLVTHGPPLGHGDLCVTNVRAGCVELLSTVQRRVRPAFHVFGHIHEGSFHSLSCLNTQLSTVEHTPGEDTHARRHIFTKDSFHHQNDHFLKPIINSTATESQQTVVPPTSTPPSATTLTEPQSQYTPLSRNPTQVWQSASHEVTELTPLPLDTPAVTQAVRFVCISDTHNHTALMTHHIPHGDVLLHTGDVTSWGTVEELDRFNNFLGSLPHQYKVVIAGNHDKCLDPRFGIPAISRLTNAIYLQDSSVSLHGINIYGTPWL</sequence>
<evidence type="ECO:0000313" key="4">
    <source>
        <dbReference type="EMBL" id="UYV68671.1"/>
    </source>
</evidence>
<dbReference type="Pfam" id="PF00149">
    <property type="entry name" value="Metallophos"/>
    <property type="match status" value="1"/>
</dbReference>
<feature type="compositionally biased region" description="Polar residues" evidence="2">
    <location>
        <begin position="296"/>
        <end position="305"/>
    </location>
</feature>
<comment type="similarity">
    <text evidence="1">Belongs to the UPF0046 family.</text>
</comment>
<dbReference type="PANTHER" id="PTHR12905:SF0">
    <property type="entry name" value="CALCINEURIN-LIKE PHOSPHOESTERASE DOMAIN-CONTAINING PROTEIN"/>
    <property type="match status" value="1"/>
</dbReference>
<dbReference type="Proteomes" id="UP001235939">
    <property type="component" value="Chromosome 06"/>
</dbReference>
<feature type="region of interest" description="Disordered" evidence="2">
    <location>
        <begin position="273"/>
        <end position="305"/>
    </location>
</feature>
<protein>
    <submittedName>
        <fullName evidence="4">MPPED1</fullName>
    </submittedName>
</protein>
<organism evidence="4 5">
    <name type="scientific">Cordylochernes scorpioides</name>
    <dbReference type="NCBI Taxonomy" id="51811"/>
    <lineage>
        <taxon>Eukaryota</taxon>
        <taxon>Metazoa</taxon>
        <taxon>Ecdysozoa</taxon>
        <taxon>Arthropoda</taxon>
        <taxon>Chelicerata</taxon>
        <taxon>Arachnida</taxon>
        <taxon>Pseudoscorpiones</taxon>
        <taxon>Cheliferoidea</taxon>
        <taxon>Chernetidae</taxon>
        <taxon>Cordylochernes</taxon>
    </lineage>
</organism>
<dbReference type="SUPFAM" id="SSF56300">
    <property type="entry name" value="Metallo-dependent phosphatases"/>
    <property type="match status" value="2"/>
</dbReference>